<comment type="subcellular location">
    <subcellularLocation>
        <location evidence="1">Cell membrane</location>
        <topology evidence="1">Peripheral membrane protein</topology>
    </subcellularLocation>
</comment>
<dbReference type="PANTHER" id="PTHR43553:SF24">
    <property type="entry name" value="ENERGY-COUPLING FACTOR TRANSPORTER ATP-BINDING PROTEIN ECFA1"/>
    <property type="match status" value="1"/>
</dbReference>
<evidence type="ECO:0000256" key="3">
    <source>
        <dbReference type="ARBA" id="ARBA00022448"/>
    </source>
</evidence>
<dbReference type="InterPro" id="IPR003593">
    <property type="entry name" value="AAA+_ATPase"/>
</dbReference>
<dbReference type="InterPro" id="IPR050095">
    <property type="entry name" value="ECF_ABC_transporter_ATP-bd"/>
</dbReference>
<evidence type="ECO:0000256" key="8">
    <source>
        <dbReference type="ARBA" id="ARBA00023136"/>
    </source>
</evidence>
<feature type="domain" description="ABC transporter" evidence="9">
    <location>
        <begin position="4"/>
        <end position="231"/>
    </location>
</feature>
<name>A0ABS4KFM5_9FIRM</name>
<dbReference type="PROSITE" id="PS00211">
    <property type="entry name" value="ABC_TRANSPORTER_1"/>
    <property type="match status" value="2"/>
</dbReference>
<gene>
    <name evidence="10" type="ORF">J2Z35_000368</name>
</gene>
<keyword evidence="8" id="KW-0472">Membrane</keyword>
<keyword evidence="6 10" id="KW-0067">ATP-binding</keyword>
<evidence type="ECO:0000313" key="11">
    <source>
        <dbReference type="Proteomes" id="UP001314903"/>
    </source>
</evidence>
<evidence type="ECO:0000256" key="5">
    <source>
        <dbReference type="ARBA" id="ARBA00022741"/>
    </source>
</evidence>
<sequence>MEIMKLENYSYYYPNRSNPSLKNVDFSLYEGEIVLVLGKSGSGKSTLAKVLSDLIPEYHGGIVKGEFVKACNASIIFQDPEHQIVMDTVEREIAFSMENAGMSREDMIKKVDRILKVLDIEPLSKSSTMDLSGGQKQKVCIGGALSMGRKVLILDEPTSQLDPKYAEEIIEMVKRLNKEHGYTILLVEQRVERCLHIASKVVFMEEGSIVFNGEPHDFAWFSKANSLDFLPPVSEFFISMGLEEEIPITLEEGVELLKKYDVHFKKYPLETKLLKEPEIIIRNLSFSYENGIDVLEDINMDFPKGEIIGIMGENGSGKSTLLKNISSLLKSDRGFVEVKGKVGFLSQNPNDYLFSDTVKDEIKFTMNLNNTYNEKKLDDILMKLGLTQHAHHNPRDLSGGERQRVAIGSILAMEPDILILDEPTRGLDRFLKRKLNNLLLSLSKEGKTILLVTHDIEFSAATCDKVAILGGGRLIDYDIPRRVFSKEKYYRTQLSKLFDSYTEKDISVTLKDACDFITLSKLEEV</sequence>
<dbReference type="InterPro" id="IPR017871">
    <property type="entry name" value="ABC_transporter-like_CS"/>
</dbReference>
<evidence type="ECO:0000256" key="6">
    <source>
        <dbReference type="ARBA" id="ARBA00022840"/>
    </source>
</evidence>
<keyword evidence="4" id="KW-1003">Cell membrane</keyword>
<dbReference type="SUPFAM" id="SSF52540">
    <property type="entry name" value="P-loop containing nucleoside triphosphate hydrolases"/>
    <property type="match status" value="2"/>
</dbReference>
<evidence type="ECO:0000313" key="10">
    <source>
        <dbReference type="EMBL" id="MBP2026579.1"/>
    </source>
</evidence>
<dbReference type="InterPro" id="IPR003439">
    <property type="entry name" value="ABC_transporter-like_ATP-bd"/>
</dbReference>
<dbReference type="Gene3D" id="3.40.50.300">
    <property type="entry name" value="P-loop containing nucleotide triphosphate hydrolases"/>
    <property type="match status" value="2"/>
</dbReference>
<evidence type="ECO:0000256" key="2">
    <source>
        <dbReference type="ARBA" id="ARBA00005417"/>
    </source>
</evidence>
<evidence type="ECO:0000259" key="9">
    <source>
        <dbReference type="PROSITE" id="PS50893"/>
    </source>
</evidence>
<dbReference type="Pfam" id="PF00005">
    <property type="entry name" value="ABC_tran"/>
    <property type="match status" value="2"/>
</dbReference>
<protein>
    <submittedName>
        <fullName evidence="10">Energy-coupling factor transport system ATP-binding protein</fullName>
        <ecNumber evidence="10">3.6.3.-</ecNumber>
    </submittedName>
</protein>
<organism evidence="10 11">
    <name type="scientific">Acetoanaerobium pronyense</name>
    <dbReference type="NCBI Taxonomy" id="1482736"/>
    <lineage>
        <taxon>Bacteria</taxon>
        <taxon>Bacillati</taxon>
        <taxon>Bacillota</taxon>
        <taxon>Clostridia</taxon>
        <taxon>Peptostreptococcales</taxon>
        <taxon>Filifactoraceae</taxon>
        <taxon>Acetoanaerobium</taxon>
    </lineage>
</organism>
<keyword evidence="3" id="KW-0813">Transport</keyword>
<reference evidence="10 11" key="1">
    <citation type="submission" date="2021-03" db="EMBL/GenBank/DDBJ databases">
        <title>Genomic Encyclopedia of Type Strains, Phase IV (KMG-IV): sequencing the most valuable type-strain genomes for metagenomic binning, comparative biology and taxonomic classification.</title>
        <authorList>
            <person name="Goeker M."/>
        </authorList>
    </citation>
    <scope>NUCLEOTIDE SEQUENCE [LARGE SCALE GENOMIC DNA]</scope>
    <source>
        <strain evidence="10 11">DSM 27512</strain>
    </source>
</reference>
<dbReference type="PANTHER" id="PTHR43553">
    <property type="entry name" value="HEAVY METAL TRANSPORTER"/>
    <property type="match status" value="1"/>
</dbReference>
<evidence type="ECO:0000256" key="7">
    <source>
        <dbReference type="ARBA" id="ARBA00022967"/>
    </source>
</evidence>
<dbReference type="CDD" id="cd03225">
    <property type="entry name" value="ABC_cobalt_CbiO_domain1"/>
    <property type="match status" value="2"/>
</dbReference>
<keyword evidence="5" id="KW-0547">Nucleotide-binding</keyword>
<proteinExistence type="inferred from homology"/>
<feature type="domain" description="ABC transporter" evidence="9">
    <location>
        <begin position="279"/>
        <end position="496"/>
    </location>
</feature>
<evidence type="ECO:0000256" key="4">
    <source>
        <dbReference type="ARBA" id="ARBA00022475"/>
    </source>
</evidence>
<dbReference type="InterPro" id="IPR015856">
    <property type="entry name" value="ABC_transpr_CbiO/EcfA_su"/>
</dbReference>
<accession>A0ABS4KFM5</accession>
<dbReference type="Proteomes" id="UP001314903">
    <property type="component" value="Unassembled WGS sequence"/>
</dbReference>
<keyword evidence="11" id="KW-1185">Reference proteome</keyword>
<dbReference type="EMBL" id="JAGGLI010000002">
    <property type="protein sequence ID" value="MBP2026579.1"/>
    <property type="molecule type" value="Genomic_DNA"/>
</dbReference>
<comment type="similarity">
    <text evidence="2">Belongs to the ABC transporter superfamily.</text>
</comment>
<dbReference type="GO" id="GO:0016787">
    <property type="term" value="F:hydrolase activity"/>
    <property type="evidence" value="ECO:0007669"/>
    <property type="project" value="UniProtKB-KW"/>
</dbReference>
<evidence type="ECO:0000256" key="1">
    <source>
        <dbReference type="ARBA" id="ARBA00004202"/>
    </source>
</evidence>
<comment type="caution">
    <text evidence="10">The sequence shown here is derived from an EMBL/GenBank/DDBJ whole genome shotgun (WGS) entry which is preliminary data.</text>
</comment>
<dbReference type="RefSeq" id="WP_209658767.1">
    <property type="nucleotide sequence ID" value="NZ_JAGGLI010000002.1"/>
</dbReference>
<dbReference type="PROSITE" id="PS50893">
    <property type="entry name" value="ABC_TRANSPORTER_2"/>
    <property type="match status" value="2"/>
</dbReference>
<dbReference type="SMART" id="SM00382">
    <property type="entry name" value="AAA"/>
    <property type="match status" value="2"/>
</dbReference>
<keyword evidence="7" id="KW-1278">Translocase</keyword>
<dbReference type="InterPro" id="IPR027417">
    <property type="entry name" value="P-loop_NTPase"/>
</dbReference>
<keyword evidence="10" id="KW-0378">Hydrolase</keyword>
<dbReference type="EC" id="3.6.3.-" evidence="10"/>
<dbReference type="GO" id="GO:0005524">
    <property type="term" value="F:ATP binding"/>
    <property type="evidence" value="ECO:0007669"/>
    <property type="project" value="UniProtKB-KW"/>
</dbReference>